<dbReference type="InterPro" id="IPR013078">
    <property type="entry name" value="His_Pase_superF_clade-1"/>
</dbReference>
<evidence type="ECO:0000256" key="2">
    <source>
        <dbReference type="PIRSR" id="PIRSR613078-2"/>
    </source>
</evidence>
<feature type="binding site" evidence="2">
    <location>
        <position position="56"/>
    </location>
    <ligand>
        <name>substrate</name>
    </ligand>
</feature>
<dbReference type="PANTHER" id="PTHR48100">
    <property type="entry name" value="BROAD-SPECIFICITY PHOSPHATASE YOR283W-RELATED"/>
    <property type="match status" value="1"/>
</dbReference>
<evidence type="ECO:0008006" key="5">
    <source>
        <dbReference type="Google" id="ProtNLM"/>
    </source>
</evidence>
<dbReference type="PANTHER" id="PTHR48100:SF1">
    <property type="entry name" value="HISTIDINE PHOSPHATASE FAMILY PROTEIN-RELATED"/>
    <property type="match status" value="1"/>
</dbReference>
<protein>
    <recommendedName>
        <fullName evidence="5">Phosphoglycerate mutase</fullName>
    </recommendedName>
</protein>
<comment type="caution">
    <text evidence="3">The sequence shown here is derived from an EMBL/GenBank/DDBJ whole genome shotgun (WGS) entry which is preliminary data.</text>
</comment>
<evidence type="ECO:0000313" key="4">
    <source>
        <dbReference type="Proteomes" id="UP000177602"/>
    </source>
</evidence>
<dbReference type="STRING" id="1801737.A2818_01940"/>
<dbReference type="CDD" id="cd07067">
    <property type="entry name" value="HP_PGM_like"/>
    <property type="match status" value="1"/>
</dbReference>
<dbReference type="SUPFAM" id="SSF53254">
    <property type="entry name" value="Phosphoglycerate mutase-like"/>
    <property type="match status" value="1"/>
</dbReference>
<sequence length="177" mass="20552">MKIYVVRHGLTEFNKKNLINGANKDFLVPEGKEQARATALLLPNTIKRIYSSSFLRAKQTAEIFNEKLKVLLTFHDELQEVNFGDLQGTPYLKEYRTKHINMDYDWRPSGESVENVKKRVLKILEIIERENKSEEALIVAHGGIIRMMHWLEFNEPMGAIENASVHSFNLNKILRKV</sequence>
<dbReference type="GO" id="GO:0016791">
    <property type="term" value="F:phosphatase activity"/>
    <property type="evidence" value="ECO:0007669"/>
    <property type="project" value="TreeGrafter"/>
</dbReference>
<feature type="active site" description="Proton donor/acceptor" evidence="1">
    <location>
        <position position="80"/>
    </location>
</feature>
<dbReference type="AlphaFoldDB" id="A0A1F6V2A2"/>
<name>A0A1F6V2A2_9BACT</name>
<dbReference type="Gene3D" id="3.40.50.1240">
    <property type="entry name" value="Phosphoglycerate mutase-like"/>
    <property type="match status" value="1"/>
</dbReference>
<feature type="binding site" evidence="2">
    <location>
        <begin position="7"/>
        <end position="14"/>
    </location>
    <ligand>
        <name>substrate</name>
    </ligand>
</feature>
<dbReference type="InterPro" id="IPR050275">
    <property type="entry name" value="PGM_Phosphatase"/>
</dbReference>
<organism evidence="3 4">
    <name type="scientific">Candidatus Nomurabacteria bacterium RIFCSPHIGHO2_01_FULL_40_12</name>
    <dbReference type="NCBI Taxonomy" id="1801737"/>
    <lineage>
        <taxon>Bacteria</taxon>
        <taxon>Candidatus Nomuraibacteriota</taxon>
    </lineage>
</organism>
<dbReference type="PIRSF" id="PIRSF000709">
    <property type="entry name" value="6PFK_2-Ptase"/>
    <property type="match status" value="1"/>
</dbReference>
<dbReference type="Pfam" id="PF00300">
    <property type="entry name" value="His_Phos_1"/>
    <property type="match status" value="1"/>
</dbReference>
<feature type="active site" description="Tele-phosphohistidine intermediate" evidence="1">
    <location>
        <position position="8"/>
    </location>
</feature>
<gene>
    <name evidence="3" type="ORF">A2818_01940</name>
</gene>
<reference evidence="3 4" key="1">
    <citation type="journal article" date="2016" name="Nat. Commun.">
        <title>Thousands of microbial genomes shed light on interconnected biogeochemical processes in an aquifer system.</title>
        <authorList>
            <person name="Anantharaman K."/>
            <person name="Brown C.T."/>
            <person name="Hug L.A."/>
            <person name="Sharon I."/>
            <person name="Castelle C.J."/>
            <person name="Probst A.J."/>
            <person name="Thomas B.C."/>
            <person name="Singh A."/>
            <person name="Wilkins M.J."/>
            <person name="Karaoz U."/>
            <person name="Brodie E.L."/>
            <person name="Williams K.H."/>
            <person name="Hubbard S.S."/>
            <person name="Banfield J.F."/>
        </authorList>
    </citation>
    <scope>NUCLEOTIDE SEQUENCE [LARGE SCALE GENOMIC DNA]</scope>
</reference>
<dbReference type="GO" id="GO:0005737">
    <property type="term" value="C:cytoplasm"/>
    <property type="evidence" value="ECO:0007669"/>
    <property type="project" value="TreeGrafter"/>
</dbReference>
<evidence type="ECO:0000256" key="1">
    <source>
        <dbReference type="PIRSR" id="PIRSR613078-1"/>
    </source>
</evidence>
<evidence type="ECO:0000313" key="3">
    <source>
        <dbReference type="EMBL" id="OGI63566.1"/>
    </source>
</evidence>
<dbReference type="EMBL" id="MFTN01000001">
    <property type="protein sequence ID" value="OGI63566.1"/>
    <property type="molecule type" value="Genomic_DNA"/>
</dbReference>
<dbReference type="SMART" id="SM00855">
    <property type="entry name" value="PGAM"/>
    <property type="match status" value="1"/>
</dbReference>
<proteinExistence type="predicted"/>
<dbReference type="InterPro" id="IPR029033">
    <property type="entry name" value="His_PPase_superfam"/>
</dbReference>
<accession>A0A1F6V2A2</accession>
<dbReference type="Proteomes" id="UP000177602">
    <property type="component" value="Unassembled WGS sequence"/>
</dbReference>